<evidence type="ECO:0000259" key="6">
    <source>
        <dbReference type="PROSITE" id="PS50983"/>
    </source>
</evidence>
<dbReference type="PANTHER" id="PTHR30532:SF1">
    <property type="entry name" value="IRON(3+)-HYDROXAMATE-BINDING PROTEIN FHUD"/>
    <property type="match status" value="1"/>
</dbReference>
<keyword evidence="4" id="KW-0410">Iron transport</keyword>
<dbReference type="PANTHER" id="PTHR30532">
    <property type="entry name" value="IRON III DICITRATE-BINDING PERIPLASMIC PROTEIN"/>
    <property type="match status" value="1"/>
</dbReference>
<evidence type="ECO:0000256" key="2">
    <source>
        <dbReference type="ARBA" id="ARBA00008814"/>
    </source>
</evidence>
<proteinExistence type="inferred from homology"/>
<evidence type="ECO:0000313" key="7">
    <source>
        <dbReference type="EMBL" id="VTZ61623.1"/>
    </source>
</evidence>
<dbReference type="RefSeq" id="WP_018207858.1">
    <property type="nucleotide sequence ID" value="NZ_CABFNB010000093.1"/>
</dbReference>
<name>A0A508X0Y5_9HYPH</name>
<evidence type="ECO:0000256" key="5">
    <source>
        <dbReference type="ARBA" id="ARBA00022729"/>
    </source>
</evidence>
<feature type="domain" description="Fe/B12 periplasmic-binding" evidence="6">
    <location>
        <begin position="55"/>
        <end position="316"/>
    </location>
</feature>
<evidence type="ECO:0000256" key="1">
    <source>
        <dbReference type="ARBA" id="ARBA00004196"/>
    </source>
</evidence>
<dbReference type="Gene3D" id="3.40.50.1980">
    <property type="entry name" value="Nitrogenase molybdenum iron protein domain"/>
    <property type="match status" value="2"/>
</dbReference>
<evidence type="ECO:0000256" key="4">
    <source>
        <dbReference type="ARBA" id="ARBA00022496"/>
    </source>
</evidence>
<dbReference type="GO" id="GO:1901678">
    <property type="term" value="P:iron coordination entity transport"/>
    <property type="evidence" value="ECO:0007669"/>
    <property type="project" value="UniProtKB-ARBA"/>
</dbReference>
<dbReference type="InterPro" id="IPR051313">
    <property type="entry name" value="Bact_iron-sidero_bind"/>
</dbReference>
<keyword evidence="5" id="KW-0732">Signal</keyword>
<dbReference type="EMBL" id="CABFNB010000093">
    <property type="protein sequence ID" value="VTZ61623.1"/>
    <property type="molecule type" value="Genomic_DNA"/>
</dbReference>
<protein>
    <submittedName>
        <fullName evidence="7">Periplasmic binding protein</fullName>
    </submittedName>
</protein>
<dbReference type="SUPFAM" id="SSF53807">
    <property type="entry name" value="Helical backbone' metal receptor"/>
    <property type="match status" value="1"/>
</dbReference>
<comment type="subcellular location">
    <subcellularLocation>
        <location evidence="1">Cell envelope</location>
    </subcellularLocation>
</comment>
<evidence type="ECO:0000313" key="8">
    <source>
        <dbReference type="Proteomes" id="UP000507954"/>
    </source>
</evidence>
<organism evidence="7 8">
    <name type="scientific">Sinorhizobium medicae</name>
    <dbReference type="NCBI Taxonomy" id="110321"/>
    <lineage>
        <taxon>Bacteria</taxon>
        <taxon>Pseudomonadati</taxon>
        <taxon>Pseudomonadota</taxon>
        <taxon>Alphaproteobacteria</taxon>
        <taxon>Hyphomicrobiales</taxon>
        <taxon>Rhizobiaceae</taxon>
        <taxon>Sinorhizobium/Ensifer group</taxon>
        <taxon>Sinorhizobium</taxon>
    </lineage>
</organism>
<dbReference type="AlphaFoldDB" id="A0A508X0Y5"/>
<keyword evidence="3" id="KW-0813">Transport</keyword>
<accession>A0A508X0Y5</accession>
<evidence type="ECO:0000256" key="3">
    <source>
        <dbReference type="ARBA" id="ARBA00022448"/>
    </source>
</evidence>
<dbReference type="CDD" id="cd01146">
    <property type="entry name" value="FhuD"/>
    <property type="match status" value="1"/>
</dbReference>
<keyword evidence="4" id="KW-0406">Ion transport</keyword>
<comment type="similarity">
    <text evidence="2">Belongs to the bacterial solute-binding protein 8 family.</text>
</comment>
<dbReference type="InterPro" id="IPR002491">
    <property type="entry name" value="ABC_transptr_periplasmic_BD"/>
</dbReference>
<gene>
    <name evidence="7" type="ORF">EMEDMD4_280150</name>
</gene>
<dbReference type="Proteomes" id="UP000507954">
    <property type="component" value="Unassembled WGS sequence"/>
</dbReference>
<dbReference type="PROSITE" id="PS50983">
    <property type="entry name" value="FE_B12_PBP"/>
    <property type="match status" value="1"/>
</dbReference>
<dbReference type="Pfam" id="PF01497">
    <property type="entry name" value="Peripla_BP_2"/>
    <property type="match status" value="1"/>
</dbReference>
<dbReference type="GO" id="GO:0030288">
    <property type="term" value="C:outer membrane-bounded periplasmic space"/>
    <property type="evidence" value="ECO:0007669"/>
    <property type="project" value="TreeGrafter"/>
</dbReference>
<sequence length="316" mass="34515">MNENLIFGFFMRFGVLALLGIMLSSPVFAQCDGRLIAEGAFLHPPLCAPKEPKRIISLVPTFSLGIALELGLPVVGAPLFGMSDEDLKSKAEAAGVVDLGSFLEPSIEKIVALQPDLIIGSSFLGEEAYQMASRLAPTALLTGANWKEFYRTLANIAGVDDGIEGRFAEYEKRVAAVRERVPKDLRVSVVRITPWEFQVFLDEPNAWAPFDVLRKAGVRRTDFETSETNVGTKRIDFEGLAGLDGDILLYIVGGSNDSATSGRHEAVLTNPLWKMLPAVKAGRVYRVDAGTWIEFNGLASANKILDDIETYIIPRP</sequence>
<keyword evidence="4" id="KW-0408">Iron</keyword>
<reference evidence="7 8" key="1">
    <citation type="submission" date="2019-06" db="EMBL/GenBank/DDBJ databases">
        <authorList>
            <person name="Le Quere A."/>
            <person name="Colella S."/>
        </authorList>
    </citation>
    <scope>NUCLEOTIDE SEQUENCE [LARGE SCALE GENOMIC DNA]</scope>
    <source>
        <strain evidence="7">EmedicaeMD41</strain>
    </source>
</reference>